<evidence type="ECO:0000313" key="2">
    <source>
        <dbReference type="Proteomes" id="UP001501727"/>
    </source>
</evidence>
<comment type="caution">
    <text evidence="1">The sequence shown here is derived from an EMBL/GenBank/DDBJ whole genome shotgun (WGS) entry which is preliminary data.</text>
</comment>
<gene>
    <name evidence="1" type="ORF">GCM10022229_22080</name>
</gene>
<dbReference type="RefSeq" id="WP_344760052.1">
    <property type="nucleotide sequence ID" value="NZ_BAAAZU010000016.1"/>
</dbReference>
<evidence type="ECO:0000313" key="1">
    <source>
        <dbReference type="EMBL" id="GAA3927667.1"/>
    </source>
</evidence>
<name>A0ABP7MSJ1_9GAMM</name>
<keyword evidence="2" id="KW-1185">Reference proteome</keyword>
<dbReference type="Proteomes" id="UP001501727">
    <property type="component" value="Unassembled WGS sequence"/>
</dbReference>
<organism evidence="1 2">
    <name type="scientific">Luteimonas lutimaris</name>
    <dbReference type="NCBI Taxonomy" id="698645"/>
    <lineage>
        <taxon>Bacteria</taxon>
        <taxon>Pseudomonadati</taxon>
        <taxon>Pseudomonadota</taxon>
        <taxon>Gammaproteobacteria</taxon>
        <taxon>Lysobacterales</taxon>
        <taxon>Lysobacteraceae</taxon>
        <taxon>Luteimonas</taxon>
    </lineage>
</organism>
<accession>A0ABP7MSJ1</accession>
<reference evidence="2" key="1">
    <citation type="journal article" date="2019" name="Int. J. Syst. Evol. Microbiol.">
        <title>The Global Catalogue of Microorganisms (GCM) 10K type strain sequencing project: providing services to taxonomists for standard genome sequencing and annotation.</title>
        <authorList>
            <consortium name="The Broad Institute Genomics Platform"/>
            <consortium name="The Broad Institute Genome Sequencing Center for Infectious Disease"/>
            <person name="Wu L."/>
            <person name="Ma J."/>
        </authorList>
    </citation>
    <scope>NUCLEOTIDE SEQUENCE [LARGE SCALE GENOMIC DNA]</scope>
    <source>
        <strain evidence="2">JCM 16916</strain>
    </source>
</reference>
<dbReference type="EMBL" id="BAAAZU010000016">
    <property type="protein sequence ID" value="GAA3927667.1"/>
    <property type="molecule type" value="Genomic_DNA"/>
</dbReference>
<sequence>MQRQIVLFAKHLARGPHEDQVIIDQASECIRIARKHRDAQIFFMFPNPRIHVGPLWFFAEQTMSRVIGKRLLGARFRKAAPQLRLG</sequence>
<proteinExistence type="predicted"/>
<protein>
    <submittedName>
        <fullName evidence="1">Uncharacterized protein</fullName>
    </submittedName>
</protein>